<sequence length="220" mass="25724">MFKRHLTSGVLNSTLTECSNLHRHLCPKQGMPSSASVLEKHFAFADQFDHFDYTNKAALSTLLIYRRKSALISIYEWTVFHWLYPKSFFSDLWDRRIWTPALDQSTFPAKYDPSTFTNFVKRKAFVDLLAQNITNIFAGAFGRKRMADFYLPFLKEVIDTNHVLNVMYREGVEQGATRARHHDAINRVVEEYGRVIESAAWSSLDDNGKTRYDRFRDYVM</sequence>
<feature type="non-terminal residue" evidence="1">
    <location>
        <position position="220"/>
    </location>
</feature>
<accession>A0AAV5UG53</accession>
<proteinExistence type="predicted"/>
<gene>
    <name evidence="1" type="ORF">PENTCL1PPCAC_28194</name>
</gene>
<evidence type="ECO:0000313" key="1">
    <source>
        <dbReference type="EMBL" id="GMT06020.1"/>
    </source>
</evidence>
<reference evidence="1" key="1">
    <citation type="submission" date="2023-10" db="EMBL/GenBank/DDBJ databases">
        <title>Genome assembly of Pristionchus species.</title>
        <authorList>
            <person name="Yoshida K."/>
            <person name="Sommer R.J."/>
        </authorList>
    </citation>
    <scope>NUCLEOTIDE SEQUENCE</scope>
    <source>
        <strain evidence="1">RS0144</strain>
    </source>
</reference>
<evidence type="ECO:0000313" key="2">
    <source>
        <dbReference type="Proteomes" id="UP001432027"/>
    </source>
</evidence>
<dbReference type="Proteomes" id="UP001432027">
    <property type="component" value="Unassembled WGS sequence"/>
</dbReference>
<organism evidence="1 2">
    <name type="scientific">Pristionchus entomophagus</name>
    <dbReference type="NCBI Taxonomy" id="358040"/>
    <lineage>
        <taxon>Eukaryota</taxon>
        <taxon>Metazoa</taxon>
        <taxon>Ecdysozoa</taxon>
        <taxon>Nematoda</taxon>
        <taxon>Chromadorea</taxon>
        <taxon>Rhabditida</taxon>
        <taxon>Rhabditina</taxon>
        <taxon>Diplogasteromorpha</taxon>
        <taxon>Diplogasteroidea</taxon>
        <taxon>Neodiplogasteridae</taxon>
        <taxon>Pristionchus</taxon>
    </lineage>
</organism>
<keyword evidence="2" id="KW-1185">Reference proteome</keyword>
<dbReference type="EMBL" id="BTSX01000006">
    <property type="protein sequence ID" value="GMT06020.1"/>
    <property type="molecule type" value="Genomic_DNA"/>
</dbReference>
<name>A0AAV5UG53_9BILA</name>
<comment type="caution">
    <text evidence="1">The sequence shown here is derived from an EMBL/GenBank/DDBJ whole genome shotgun (WGS) entry which is preliminary data.</text>
</comment>
<dbReference type="AlphaFoldDB" id="A0AAV5UG53"/>
<protein>
    <submittedName>
        <fullName evidence="1">Uncharacterized protein</fullName>
    </submittedName>
</protein>